<accession>A0A512DBH6</accession>
<evidence type="ECO:0000313" key="4">
    <source>
        <dbReference type="Proteomes" id="UP000321181"/>
    </source>
</evidence>
<dbReference type="InterPro" id="IPR036465">
    <property type="entry name" value="vWFA_dom_sf"/>
</dbReference>
<sequence length="675" mass="73613">MARANRRLTRRSRYTPYSGGPDPLAPPVDLTEALDAIGEDVMAGSSPERAMRELLRRGGRQGPGLDDLARRVAERRRELTRRHNLDGTLQEVQQLLDRAVLAERKQLVRDVDLDDGDRALAQMQLDNLPSSPAAAVTELNDYPWRSAEARQDFERIKDLLGRELLDQRFAGMKQALENASDADRAALDEMLTDLDELLEAHRDGTGTQEQFDDFMARHGDHFPERPGTIDELLDSLAQRAAAAQRLRNSLSAEQRAELDALAQQAFGSPALMESLGRLDETLRSLRPGEDWGGSERMDGGTGLGLGDGTGVLQDLADLDALAEQLSQSYDGSRLDDLDLDRLARQLGPEAAVDARTLQRLERALRDSGTLRRASDGALALTPKAMRQLGQSLLRAVADTVSPRQGGHDVRRSGAAGEPSGSTRAWAFGDVEPWDVTRTITNALTRRAAEGGTGARVAIGIGDVEVQETEARTRACVALLVDTSFSMAMEGRWVPMKRTALALHTLVTSRFRGDDLQLVAFGRTASVMEIEQLVGLDAQWDKGTNLHHALLLANRHFRRHPGAQPVLLVVTDGEPTSHLEAGGEAWFDYPPAPLTVALTVRELEVSMRLGARTTFFRLGRDPGLARFVDSMAARVGGSVVAPDVDDLSSAVIGSYLGSRRNGAFGAWGADDEPFRL</sequence>
<dbReference type="SUPFAM" id="SSF53300">
    <property type="entry name" value="vWA-like"/>
    <property type="match status" value="1"/>
</dbReference>
<dbReference type="SMART" id="SM00327">
    <property type="entry name" value="VWA"/>
    <property type="match status" value="1"/>
</dbReference>
<feature type="region of interest" description="Disordered" evidence="1">
    <location>
        <begin position="1"/>
        <end position="27"/>
    </location>
</feature>
<dbReference type="CDD" id="cd00198">
    <property type="entry name" value="vWFA"/>
    <property type="match status" value="1"/>
</dbReference>
<evidence type="ECO:0000313" key="3">
    <source>
        <dbReference type="EMBL" id="GEO33805.1"/>
    </source>
</evidence>
<gene>
    <name evidence="3" type="ORF">CAE01nite_15300</name>
</gene>
<feature type="domain" description="VWFA" evidence="2">
    <location>
        <begin position="473"/>
        <end position="651"/>
    </location>
</feature>
<dbReference type="RefSeq" id="WP_146902345.1">
    <property type="nucleotide sequence ID" value="NZ_BAAARM010000002.1"/>
</dbReference>
<reference evidence="3 4" key="1">
    <citation type="submission" date="2019-07" db="EMBL/GenBank/DDBJ databases">
        <title>Whole genome shotgun sequence of Cellulomonas aerilata NBRC 106308.</title>
        <authorList>
            <person name="Hosoyama A."/>
            <person name="Uohara A."/>
            <person name="Ohji S."/>
            <person name="Ichikawa N."/>
        </authorList>
    </citation>
    <scope>NUCLEOTIDE SEQUENCE [LARGE SCALE GENOMIC DNA]</scope>
    <source>
        <strain evidence="3 4">NBRC 106308</strain>
    </source>
</reference>
<dbReference type="InterPro" id="IPR002035">
    <property type="entry name" value="VWF_A"/>
</dbReference>
<proteinExistence type="predicted"/>
<dbReference type="AlphaFoldDB" id="A0A512DBH6"/>
<comment type="caution">
    <text evidence="3">The sequence shown here is derived from an EMBL/GenBank/DDBJ whole genome shotgun (WGS) entry which is preliminary data.</text>
</comment>
<feature type="region of interest" description="Disordered" evidence="1">
    <location>
        <begin position="286"/>
        <end position="305"/>
    </location>
</feature>
<dbReference type="OrthoDB" id="9766126at2"/>
<evidence type="ECO:0000259" key="2">
    <source>
        <dbReference type="SMART" id="SM00327"/>
    </source>
</evidence>
<dbReference type="EMBL" id="BJYY01000012">
    <property type="protein sequence ID" value="GEO33805.1"/>
    <property type="molecule type" value="Genomic_DNA"/>
</dbReference>
<feature type="compositionally biased region" description="Basic and acidic residues" evidence="1">
    <location>
        <begin position="286"/>
        <end position="298"/>
    </location>
</feature>
<name>A0A512DBH6_9CELL</name>
<feature type="compositionally biased region" description="Basic residues" evidence="1">
    <location>
        <begin position="1"/>
        <end position="13"/>
    </location>
</feature>
<dbReference type="Proteomes" id="UP000321181">
    <property type="component" value="Unassembled WGS sequence"/>
</dbReference>
<organism evidence="3 4">
    <name type="scientific">Cellulomonas aerilata</name>
    <dbReference type="NCBI Taxonomy" id="515326"/>
    <lineage>
        <taxon>Bacteria</taxon>
        <taxon>Bacillati</taxon>
        <taxon>Actinomycetota</taxon>
        <taxon>Actinomycetes</taxon>
        <taxon>Micrococcales</taxon>
        <taxon>Cellulomonadaceae</taxon>
        <taxon>Cellulomonas</taxon>
    </lineage>
</organism>
<protein>
    <recommendedName>
        <fullName evidence="2">VWFA domain-containing protein</fullName>
    </recommendedName>
</protein>
<evidence type="ECO:0000256" key="1">
    <source>
        <dbReference type="SAM" id="MobiDB-lite"/>
    </source>
</evidence>
<dbReference type="Gene3D" id="3.40.50.410">
    <property type="entry name" value="von Willebrand factor, type A domain"/>
    <property type="match status" value="1"/>
</dbReference>
<feature type="region of interest" description="Disordered" evidence="1">
    <location>
        <begin position="400"/>
        <end position="421"/>
    </location>
</feature>
<keyword evidence="4" id="KW-1185">Reference proteome</keyword>